<dbReference type="EMBL" id="GL377311">
    <property type="protein sequence ID" value="EFI93282.1"/>
    <property type="molecule type" value="Genomic_DNA"/>
</dbReference>
<dbReference type="OrthoDB" id="3271023at2759"/>
<proteinExistence type="predicted"/>
<dbReference type="KEGG" id="scm:SCHCO_02714309"/>
<sequence>MAHGAVRKSNLPRTADKRTFTALPGTHMWSVRRPPIDVRTLAQPAPPPVPAARPPVEDEHIDAEGLRKAKPRCGKAKVDTAKAYEEFFGHDDNAVILREIDNGTFDLHYLAASTLSNYDYIERVWLEAMTVILKSEKLAALTLQEGQALPEEGTMKTFFEFVGRTRGPDGRGLSYNTMVKFQGAVFGMLYSRGVASPTPAYREAIKNFIDALAKVKGVIEDRAREKLLMREVDLLKMLKALLDPGLSYDSNKTRVTMYFLTTIMSELGTRIGTWTEAENAQGLAQCVRWGDTTVYIEGTDSWGLNVSIFFRLHWLKGYKGTSLRISDKSIRVLPGSEAHMDPILPFLVIGCYYDVWEQSNEVIGWISGAVAPPASRVELVVRDKFKHTGVVRASKQPSEEKLAAANTDNQPEMYVGKNRKPQEWKTMSSASANHFVQKIAVFCGILAFMWKFMRYTFGENLKRTVSPDIVTAAMGHRINSPLTWTTYKAQIAQVDFQARFRGRAEDTSTIEFYNSVGRTAGPASADSLHEDRVRRLFADAKVEELARTFDKLDHAVYEKYGKWVDEVPDMEKPDELVEEARDAMNDILIALRDLNNKILPPAASTAPEPVDGAPRSATLARFVHSLDAGHPYLSLVTGENALHARANVFKALMHLLRLDEQALQRQCFLCAREGIHKDLLGNYGQHMWTCMQRHYKDTHTRCNFCAGFFGNGDELDKHCRICYADMIAAKNLDIQDAEDAGRPLGIDSYKHQFETEYKNRTVYYCPVCINDFDEEDPNACGVNDPGKKEMLRHMLSHCKTTTAPKFDSSVSLRCKMWTCRENATMYDFADMIAHWHNTHGYDLLRCVDARPGHDHAQDTSLSLRESIDLSSKVPVAKDKIVLYEEDVSLLRAALAGKVQGEAADVALITVLPASSNFASSLSSSRKHAGTSRDGIVAGAASICHTRGVEERFGPVSRLRLKSD</sequence>
<reference evidence="1 2" key="1">
    <citation type="journal article" date="2010" name="Nat. Biotechnol.">
        <title>Genome sequence of the model mushroom Schizophyllum commune.</title>
        <authorList>
            <person name="Ohm R.A."/>
            <person name="de Jong J.F."/>
            <person name="Lugones L.G."/>
            <person name="Aerts A."/>
            <person name="Kothe E."/>
            <person name="Stajich J.E."/>
            <person name="de Vries R.P."/>
            <person name="Record E."/>
            <person name="Levasseur A."/>
            <person name="Baker S.E."/>
            <person name="Bartholomew K.A."/>
            <person name="Coutinho P.M."/>
            <person name="Erdmann S."/>
            <person name="Fowler T.J."/>
            <person name="Gathman A.C."/>
            <person name="Lombard V."/>
            <person name="Henrissat B."/>
            <person name="Knabe N."/>
            <person name="Kuees U."/>
            <person name="Lilly W.W."/>
            <person name="Lindquist E."/>
            <person name="Lucas S."/>
            <person name="Magnuson J.K."/>
            <person name="Piumi F."/>
            <person name="Raudaskoski M."/>
            <person name="Salamov A."/>
            <person name="Schmutz J."/>
            <person name="Schwarze F.W.M.R."/>
            <person name="vanKuyk P.A."/>
            <person name="Horton J.S."/>
            <person name="Grigoriev I.V."/>
            <person name="Woesten H.A.B."/>
        </authorList>
    </citation>
    <scope>NUCLEOTIDE SEQUENCE [LARGE SCALE GENOMIC DNA]</scope>
    <source>
        <strain evidence="2">H4-8 / FGSC 9210</strain>
    </source>
</reference>
<dbReference type="Proteomes" id="UP000007431">
    <property type="component" value="Unassembled WGS sequence"/>
</dbReference>
<dbReference type="InParanoid" id="D8QGD8"/>
<evidence type="ECO:0000313" key="2">
    <source>
        <dbReference type="Proteomes" id="UP000007431"/>
    </source>
</evidence>
<dbReference type="PANTHER" id="PTHR37535">
    <property type="entry name" value="FLUG DOMAIN PROTEIN"/>
    <property type="match status" value="1"/>
</dbReference>
<accession>D8QGD8</accession>
<organism evidence="2">
    <name type="scientific">Schizophyllum commune (strain H4-8 / FGSC 9210)</name>
    <name type="common">Split gill fungus</name>
    <dbReference type="NCBI Taxonomy" id="578458"/>
    <lineage>
        <taxon>Eukaryota</taxon>
        <taxon>Fungi</taxon>
        <taxon>Dikarya</taxon>
        <taxon>Basidiomycota</taxon>
        <taxon>Agaricomycotina</taxon>
        <taxon>Agaricomycetes</taxon>
        <taxon>Agaricomycetidae</taxon>
        <taxon>Agaricales</taxon>
        <taxon>Schizophyllaceae</taxon>
        <taxon>Schizophyllum</taxon>
    </lineage>
</organism>
<dbReference type="GeneID" id="9591956"/>
<dbReference type="PANTHER" id="PTHR37535:SF3">
    <property type="entry name" value="FLUG DOMAIN-CONTAINING PROTEIN"/>
    <property type="match status" value="1"/>
</dbReference>
<dbReference type="VEuPathDB" id="FungiDB:SCHCODRAFT_02714309"/>
<keyword evidence="2" id="KW-1185">Reference proteome</keyword>
<dbReference type="HOGENOM" id="CLU_314524_0_0_1"/>
<protein>
    <submittedName>
        <fullName evidence="1">Uncharacterized protein</fullName>
    </submittedName>
</protein>
<dbReference type="AlphaFoldDB" id="D8QGD8"/>
<dbReference type="eggNOG" id="ENOG502SYUW">
    <property type="taxonomic scope" value="Eukaryota"/>
</dbReference>
<name>D8QGD8_SCHCM</name>
<evidence type="ECO:0000313" key="1">
    <source>
        <dbReference type="EMBL" id="EFI93282.1"/>
    </source>
</evidence>
<gene>
    <name evidence="1" type="ORF">SCHCODRAFT_237580</name>
</gene>